<organism evidence="3">
    <name type="scientific">Streptomyces anulatus</name>
    <name type="common">Streptomyces chrysomallus</name>
    <dbReference type="NCBI Taxonomy" id="1892"/>
    <lineage>
        <taxon>Bacteria</taxon>
        <taxon>Bacillati</taxon>
        <taxon>Actinomycetota</taxon>
        <taxon>Actinomycetes</taxon>
        <taxon>Kitasatosporales</taxon>
        <taxon>Streptomycetaceae</taxon>
        <taxon>Streptomyces</taxon>
    </lineage>
</organism>
<dbReference type="PANTHER" id="PTHR37809:SF1">
    <property type="entry name" value="RIBOSOMAL PROTEIN S12 METHYLTHIOTRANSFERASE ACCESSORY FACTOR YCAO"/>
    <property type="match status" value="1"/>
</dbReference>
<dbReference type="PANTHER" id="PTHR37809">
    <property type="entry name" value="RIBOSOMAL PROTEIN S12 METHYLTHIOTRANSFERASE ACCESSORY FACTOR YCAO"/>
    <property type="match status" value="1"/>
</dbReference>
<evidence type="ECO:0000313" key="3">
    <source>
        <dbReference type="EMBL" id="BBA31819.1"/>
    </source>
</evidence>
<feature type="domain" description="YcaO" evidence="2">
    <location>
        <begin position="351"/>
        <end position="727"/>
    </location>
</feature>
<dbReference type="Gene3D" id="3.30.160.660">
    <property type="match status" value="1"/>
</dbReference>
<feature type="region of interest" description="Disordered" evidence="1">
    <location>
        <begin position="268"/>
        <end position="303"/>
    </location>
</feature>
<evidence type="ECO:0000259" key="2">
    <source>
        <dbReference type="PROSITE" id="PS51664"/>
    </source>
</evidence>
<dbReference type="NCBIfam" id="TIGR03882">
    <property type="entry name" value="cyclo_dehyd_2"/>
    <property type="match status" value="1"/>
</dbReference>
<dbReference type="Gene3D" id="3.30.1330.230">
    <property type="match status" value="1"/>
</dbReference>
<feature type="compositionally biased region" description="Basic and acidic residues" evidence="1">
    <location>
        <begin position="277"/>
        <end position="289"/>
    </location>
</feature>
<dbReference type="Pfam" id="PF02624">
    <property type="entry name" value="YcaO"/>
    <property type="match status" value="1"/>
</dbReference>
<accession>A0A286T4R1</accession>
<feature type="region of interest" description="Disordered" evidence="1">
    <location>
        <begin position="626"/>
        <end position="646"/>
    </location>
</feature>
<dbReference type="InterPro" id="IPR027624">
    <property type="entry name" value="TOMM_cyclo_SagD"/>
</dbReference>
<gene>
    <name evidence="3" type="primary">tlsQ</name>
</gene>
<dbReference type="NCBIfam" id="TIGR03604">
    <property type="entry name" value="TOMM_cyclo_SagD"/>
    <property type="match status" value="1"/>
</dbReference>
<dbReference type="PROSITE" id="PS51664">
    <property type="entry name" value="YCAO"/>
    <property type="match status" value="1"/>
</dbReference>
<dbReference type="NCBIfam" id="TIGR00702">
    <property type="entry name" value="YcaO-type kinase domain"/>
    <property type="match status" value="1"/>
</dbReference>
<dbReference type="Gene3D" id="3.30.40.250">
    <property type="match status" value="1"/>
</dbReference>
<reference evidence="3" key="1">
    <citation type="journal article" date="2017" name="Sci. Rep.">
        <title>Identification of a gene cluster for telomestatin biosynthesis and heterologous expression using a specific promoter in a clean host.</title>
        <authorList>
            <person name="Amagai K."/>
            <person name="Ikeda H."/>
            <person name="Hashimoto J."/>
            <person name="Kozone I."/>
            <person name="Izumikawa M."/>
            <person name="Kudo F."/>
            <person name="Eguchi T."/>
            <person name="Nakamura T."/>
            <person name="Osada H."/>
            <person name="Takahashi S."/>
            <person name="Shin-ya K."/>
        </authorList>
    </citation>
    <scope>NUCLEOTIDE SEQUENCE</scope>
    <source>
        <strain evidence="3">3533-SV4</strain>
    </source>
</reference>
<sequence length="727" mass="77850">MTETQRVRVSVHVLDDENGFVETAHEIHRVKGKGLSGLTDELPPELLDKLRIAPPAAADATEPDGPRVRRLAVAGPKSLTRQFFAVAEHTSGLDAHELPAGEDELDEGPGRCDLVVIATASLFDPRAARTAARCVRAGLPHLVYGAARDGVTFVGPLWSPQGEGACYECLRVRVASNSVHGQTWRAYMTFLAETGAETGPPFQHEVPPWAAAQLAGAVGRRAEAWLTDAADEATAELLWNDESSPAKTGRTLLPVPTCAVCADLHRTRATSTTEPNDDGKANGDGKVNGDGKANGDGGPDALRAAEDDRVGIVHATSVRRAESGPPVYLSGSTSADLSLIKRTMGVTVNGGAGFSKGEAVAATIGESLERYAAGLYRPADLHLATWDELEAAGRSAVPPAEFGLFSPEQHAEPGFPFTPFDGGTPVRWTEATDLLSGAPVQVPASQVYMHYRRVRGEAAIGQSISTGLAAGPSYRAAVLSGLYEVIERDALAISWLHRLPPRPLPPEVVAASSRVSYLIDRATTWRVRFYDLSLDLTPSTVVAVMEHHSGAEQIMSFGSACRWSPVKAVEKAFLEAAQGLTYVRRLLRQHEDWEAAEDFGNVDDFNKHAILYSKYPRLRERAGYLVHPSAPVPPGRPERPAPAATDDPVGRIAAELAAAGHRVCVVDLTTPDVRRSGAHVVRVLVPGLQHLSGVHGCRMLGNRRLYDIVAALGCDTRPDNPYPHPLP</sequence>
<evidence type="ECO:0000256" key="1">
    <source>
        <dbReference type="SAM" id="MobiDB-lite"/>
    </source>
</evidence>
<dbReference type="EMBL" id="LC318724">
    <property type="protein sequence ID" value="BBA31819.1"/>
    <property type="molecule type" value="Genomic_DNA"/>
</dbReference>
<dbReference type="Gene3D" id="3.40.50.720">
    <property type="entry name" value="NAD(P)-binding Rossmann-like Domain"/>
    <property type="match status" value="1"/>
</dbReference>
<dbReference type="InterPro" id="IPR003776">
    <property type="entry name" value="YcaO-like_dom"/>
</dbReference>
<dbReference type="InterPro" id="IPR022291">
    <property type="entry name" value="Bacteriocin_synth_cyclodeHase"/>
</dbReference>
<dbReference type="AlphaFoldDB" id="A0A286T4R1"/>
<protein>
    <submittedName>
        <fullName evidence="3">YcaO protein</fullName>
    </submittedName>
</protein>
<name>A0A286T4R1_STRAQ</name>
<proteinExistence type="predicted"/>